<gene>
    <name evidence="30" type="primary">ponA_1</name>
    <name evidence="30" type="ORF">DEAC_c32690</name>
</gene>
<evidence type="ECO:0000259" key="29">
    <source>
        <dbReference type="Pfam" id="PF00912"/>
    </source>
</evidence>
<dbReference type="GO" id="GO:0046677">
    <property type="term" value="P:response to antibiotic"/>
    <property type="evidence" value="ECO:0007669"/>
    <property type="project" value="UniProtKB-KW"/>
</dbReference>
<keyword evidence="17" id="KW-0573">Peptidoglycan synthesis</keyword>
<dbReference type="InterPro" id="IPR023346">
    <property type="entry name" value="Lysozyme-like_dom_sf"/>
</dbReference>
<dbReference type="SUPFAM" id="SSF56601">
    <property type="entry name" value="beta-lactamase/transpeptidase-like"/>
    <property type="match status" value="1"/>
</dbReference>
<dbReference type="PATRIC" id="fig|476652.3.peg.3447"/>
<dbReference type="Pfam" id="PF00905">
    <property type="entry name" value="Transpeptidase"/>
    <property type="match status" value="1"/>
</dbReference>
<dbReference type="Gene3D" id="1.10.3810.10">
    <property type="entry name" value="Biosynthetic peptidoglycan transglycosylase-like"/>
    <property type="match status" value="1"/>
</dbReference>
<comment type="pathway">
    <text evidence="3">Cell wall biogenesis; peptidoglycan biosynthesis.</text>
</comment>
<evidence type="ECO:0000256" key="6">
    <source>
        <dbReference type="ARBA" id="ARBA00012448"/>
    </source>
</evidence>
<evidence type="ECO:0000256" key="24">
    <source>
        <dbReference type="ARBA" id="ARBA00044770"/>
    </source>
</evidence>
<keyword evidence="15" id="KW-0133">Cell shape</keyword>
<dbReference type="PANTHER" id="PTHR32282:SF11">
    <property type="entry name" value="PENICILLIN-BINDING PROTEIN 1B"/>
    <property type="match status" value="1"/>
</dbReference>
<evidence type="ECO:0000256" key="14">
    <source>
        <dbReference type="ARBA" id="ARBA00022801"/>
    </source>
</evidence>
<keyword evidence="12" id="KW-0808">Transferase</keyword>
<reference evidence="30 31" key="1">
    <citation type="submission" date="2015-06" db="EMBL/GenBank/DDBJ databases">
        <title>Draft genome of the moderately acidophilic sulfate reducer Candidatus Desulfosporosinus acididurans strain M1.</title>
        <authorList>
            <person name="Poehlein A."/>
            <person name="Petzsch P."/>
            <person name="Johnson B.D."/>
            <person name="Schloemann M."/>
            <person name="Daniel R."/>
            <person name="Muehling M."/>
        </authorList>
    </citation>
    <scope>NUCLEOTIDE SEQUENCE [LARGE SCALE GENOMIC DNA]</scope>
    <source>
        <strain evidence="30 31">M1</strain>
    </source>
</reference>
<dbReference type="STRING" id="476652.DEAC_c32690"/>
<keyword evidence="21" id="KW-0511">Multifunctional enzyme</keyword>
<evidence type="ECO:0000256" key="1">
    <source>
        <dbReference type="ARBA" id="ARBA00002624"/>
    </source>
</evidence>
<dbReference type="GO" id="GO:0009252">
    <property type="term" value="P:peptidoglycan biosynthetic process"/>
    <property type="evidence" value="ECO:0007669"/>
    <property type="project" value="UniProtKB-UniPathway"/>
</dbReference>
<dbReference type="EC" id="3.4.16.4" evidence="6"/>
<evidence type="ECO:0000256" key="12">
    <source>
        <dbReference type="ARBA" id="ARBA00022679"/>
    </source>
</evidence>
<protein>
    <recommendedName>
        <fullName evidence="7">Penicillin-binding protein 1A</fullName>
        <ecNumber evidence="24">2.4.99.28</ecNumber>
        <ecNumber evidence="6">3.4.16.4</ecNumber>
    </recommendedName>
</protein>
<keyword evidence="11" id="KW-0328">Glycosyltransferase</keyword>
<evidence type="ECO:0000256" key="22">
    <source>
        <dbReference type="ARBA" id="ARBA00023316"/>
    </source>
</evidence>
<dbReference type="GO" id="GO:0005886">
    <property type="term" value="C:plasma membrane"/>
    <property type="evidence" value="ECO:0007669"/>
    <property type="project" value="UniProtKB-SubCell"/>
</dbReference>
<evidence type="ECO:0000256" key="17">
    <source>
        <dbReference type="ARBA" id="ARBA00022984"/>
    </source>
</evidence>
<keyword evidence="8" id="KW-1003">Cell membrane</keyword>
<proteinExistence type="inferred from homology"/>
<dbReference type="InterPro" id="IPR001460">
    <property type="entry name" value="PCN-bd_Tpept"/>
</dbReference>
<evidence type="ECO:0000313" key="30">
    <source>
        <dbReference type="EMBL" id="KLU64937.1"/>
    </source>
</evidence>
<dbReference type="UniPathway" id="UPA00219"/>
<keyword evidence="20" id="KW-0046">Antibiotic resistance</keyword>
<dbReference type="Proteomes" id="UP000036356">
    <property type="component" value="Unassembled WGS sequence"/>
</dbReference>
<dbReference type="InterPro" id="IPR036950">
    <property type="entry name" value="PBP_transglycosylase"/>
</dbReference>
<evidence type="ECO:0000256" key="27">
    <source>
        <dbReference type="SAM" id="Phobius"/>
    </source>
</evidence>
<evidence type="ECO:0000256" key="21">
    <source>
        <dbReference type="ARBA" id="ARBA00023268"/>
    </source>
</evidence>
<keyword evidence="16" id="KW-0735">Signal-anchor</keyword>
<evidence type="ECO:0000256" key="26">
    <source>
        <dbReference type="ARBA" id="ARBA00060592"/>
    </source>
</evidence>
<accession>A0A0J1FNL5</accession>
<comment type="pathway">
    <text evidence="26">Glycan biosynthesis.</text>
</comment>
<evidence type="ECO:0000256" key="20">
    <source>
        <dbReference type="ARBA" id="ARBA00023251"/>
    </source>
</evidence>
<dbReference type="GO" id="GO:0008658">
    <property type="term" value="F:penicillin binding"/>
    <property type="evidence" value="ECO:0007669"/>
    <property type="project" value="InterPro"/>
</dbReference>
<dbReference type="InterPro" id="IPR050396">
    <property type="entry name" value="Glycosyltr_51/Transpeptidase"/>
</dbReference>
<evidence type="ECO:0000256" key="4">
    <source>
        <dbReference type="ARBA" id="ARBA00007090"/>
    </source>
</evidence>
<dbReference type="SUPFAM" id="SSF53955">
    <property type="entry name" value="Lysozyme-like"/>
    <property type="match status" value="1"/>
</dbReference>
<dbReference type="GO" id="GO:0009002">
    <property type="term" value="F:serine-type D-Ala-D-Ala carboxypeptidase activity"/>
    <property type="evidence" value="ECO:0007669"/>
    <property type="project" value="UniProtKB-EC"/>
</dbReference>
<keyword evidence="10" id="KW-0645">Protease</keyword>
<evidence type="ECO:0000256" key="13">
    <source>
        <dbReference type="ARBA" id="ARBA00022692"/>
    </source>
</evidence>
<dbReference type="FunFam" id="1.10.3810.10:FF:000001">
    <property type="entry name" value="Penicillin-binding protein 1A"/>
    <property type="match status" value="1"/>
</dbReference>
<dbReference type="AlphaFoldDB" id="A0A0J1FNL5"/>
<sequence length="763" mass="84108">MAKTSRKDSGSRRRKISKLRVFLYSLLTMLIIAVAIGGIMVWKAAAQLPQWDPSSLDNMKQSSVIYDKDGNEIAQLHSTVNRLSLSSSQIPDIVKKTFVAVEDKRFYQEIGIDPIRIVSSLYQDLISGSAKEGASTITQQLARNAFIQDPTVKTLTRKIQEVLIAIQLERRYTKDEILTFYLNKIPLGESSYGIEAAAKIYFGKDVSQLDPAQVALLAGLPQASSGYDPYFHPNAAKARRNIVLGVMRNAGIIDDAQYNQSINESFSYVDTMIKTYGGPQKAVYATDNYKYPSFVDYVVNELENKYNLTQDQIFNGGLKIYTTVDPKIQTAAEDAFNDPANFPKSYDKTLVQGAMTIVQPSTGNIVAMVGGRNYQFGNFDRAWQAKRQPGSTIKPLAVYGPALDKGGYYPGTVLDDMPVTFNLGSGQTYSPVDDDTYTSGWKGRITMRYALAQSVNVYAVKLLSLIGVDTGWQFARDNLGLPLTSQDKVLSLALGTCHVSTLDMASAYGVYTNNGVRVTSHAIDKVLDSTGKTIITPEITRERVMKETTAYLINDMLRSVVTSGTGYAAKMGDWAVAGKTGTTSLPQSYGNKNGNPDAWFAGYTPYYSGVVWMGYDSDPDGQHYLRQVYGGSYPAQIWKKVMTVALQGKKVQTQFSRPAGIVSGKIDTKSGYLPSSLTPSQFIQTEIAAQGNFPTQVSNIWVQEYVDPKNPRVIVPASDPNKVSRVFLYLPDRDPAITWPANEASYRLPAKAPLPQQLQEAPY</sequence>
<feature type="domain" description="Glycosyl transferase family 51" evidence="29">
    <location>
        <begin position="70"/>
        <end position="247"/>
    </location>
</feature>
<comment type="caution">
    <text evidence="30">The sequence shown here is derived from an EMBL/GenBank/DDBJ whole genome shotgun (WGS) entry which is preliminary data.</text>
</comment>
<keyword evidence="9" id="KW-0121">Carboxypeptidase</keyword>
<keyword evidence="18 27" id="KW-1133">Transmembrane helix</keyword>
<dbReference type="GO" id="GO:0006508">
    <property type="term" value="P:proteolysis"/>
    <property type="evidence" value="ECO:0007669"/>
    <property type="project" value="UniProtKB-KW"/>
</dbReference>
<dbReference type="GO" id="GO:0071555">
    <property type="term" value="P:cell wall organization"/>
    <property type="evidence" value="ECO:0007669"/>
    <property type="project" value="UniProtKB-KW"/>
</dbReference>
<dbReference type="GO" id="GO:0008955">
    <property type="term" value="F:peptidoglycan glycosyltransferase activity"/>
    <property type="evidence" value="ECO:0007669"/>
    <property type="project" value="UniProtKB-EC"/>
</dbReference>
<organism evidence="30 31">
    <name type="scientific">Desulfosporosinus acididurans</name>
    <dbReference type="NCBI Taxonomy" id="476652"/>
    <lineage>
        <taxon>Bacteria</taxon>
        <taxon>Bacillati</taxon>
        <taxon>Bacillota</taxon>
        <taxon>Clostridia</taxon>
        <taxon>Eubacteriales</taxon>
        <taxon>Desulfitobacteriaceae</taxon>
        <taxon>Desulfosporosinus</taxon>
    </lineage>
</organism>
<dbReference type="EMBL" id="LDZY01000011">
    <property type="protein sequence ID" value="KLU64937.1"/>
    <property type="molecule type" value="Genomic_DNA"/>
</dbReference>
<dbReference type="EC" id="2.4.99.28" evidence="24"/>
<comment type="function">
    <text evidence="1">Cell wall formation. Synthesis of cross-linked peptidoglycan from the lipid intermediates. The enzyme has a penicillin-insensitive transglycosylase N-terminal domain (formation of linear glycan strands) and a penicillin-sensitive transpeptidase C-terminal domain (cross-linking of the peptide subunits).</text>
</comment>
<comment type="catalytic activity">
    <reaction evidence="25">
        <text>[GlcNAc-(1-&gt;4)-Mur2Ac(oyl-L-Ala-gamma-D-Glu-L-Lys-D-Ala-D-Ala)](n)-di-trans,octa-cis-undecaprenyl diphosphate + beta-D-GlcNAc-(1-&gt;4)-Mur2Ac(oyl-L-Ala-gamma-D-Glu-L-Lys-D-Ala-D-Ala)-di-trans,octa-cis-undecaprenyl diphosphate = [GlcNAc-(1-&gt;4)-Mur2Ac(oyl-L-Ala-gamma-D-Glu-L-Lys-D-Ala-D-Ala)](n+1)-di-trans,octa-cis-undecaprenyl diphosphate + di-trans,octa-cis-undecaprenyl diphosphate + H(+)</text>
        <dbReference type="Rhea" id="RHEA:23708"/>
        <dbReference type="Rhea" id="RHEA-COMP:9602"/>
        <dbReference type="Rhea" id="RHEA-COMP:9603"/>
        <dbReference type="ChEBI" id="CHEBI:15378"/>
        <dbReference type="ChEBI" id="CHEBI:58405"/>
        <dbReference type="ChEBI" id="CHEBI:60033"/>
        <dbReference type="ChEBI" id="CHEBI:78435"/>
        <dbReference type="EC" id="2.4.99.28"/>
    </reaction>
</comment>
<evidence type="ECO:0000256" key="3">
    <source>
        <dbReference type="ARBA" id="ARBA00004752"/>
    </source>
</evidence>
<evidence type="ECO:0000256" key="5">
    <source>
        <dbReference type="ARBA" id="ARBA00007739"/>
    </source>
</evidence>
<keyword evidence="31" id="KW-1185">Reference proteome</keyword>
<feature type="domain" description="Penicillin-binding protein transpeptidase" evidence="28">
    <location>
        <begin position="353"/>
        <end position="642"/>
    </location>
</feature>
<evidence type="ECO:0000256" key="15">
    <source>
        <dbReference type="ARBA" id="ARBA00022960"/>
    </source>
</evidence>
<evidence type="ECO:0000256" key="16">
    <source>
        <dbReference type="ARBA" id="ARBA00022968"/>
    </source>
</evidence>
<evidence type="ECO:0000313" key="31">
    <source>
        <dbReference type="Proteomes" id="UP000036356"/>
    </source>
</evidence>
<comment type="similarity">
    <text evidence="5">In the N-terminal section; belongs to the glycosyltransferase 51 family.</text>
</comment>
<evidence type="ECO:0000256" key="23">
    <source>
        <dbReference type="ARBA" id="ARBA00034000"/>
    </source>
</evidence>
<dbReference type="InterPro" id="IPR012338">
    <property type="entry name" value="Beta-lactam/transpept-like"/>
</dbReference>
<evidence type="ECO:0000256" key="25">
    <source>
        <dbReference type="ARBA" id="ARBA00049902"/>
    </source>
</evidence>
<keyword evidence="19 27" id="KW-0472">Membrane</keyword>
<keyword evidence="22" id="KW-0961">Cell wall biogenesis/degradation</keyword>
<evidence type="ECO:0000259" key="28">
    <source>
        <dbReference type="Pfam" id="PF00905"/>
    </source>
</evidence>
<evidence type="ECO:0000256" key="10">
    <source>
        <dbReference type="ARBA" id="ARBA00022670"/>
    </source>
</evidence>
<feature type="transmembrane region" description="Helical" evidence="27">
    <location>
        <begin position="21"/>
        <end position="42"/>
    </location>
</feature>
<name>A0A0J1FNL5_9FIRM</name>
<evidence type="ECO:0000256" key="8">
    <source>
        <dbReference type="ARBA" id="ARBA00022475"/>
    </source>
</evidence>
<dbReference type="PANTHER" id="PTHR32282">
    <property type="entry name" value="BINDING PROTEIN TRANSPEPTIDASE, PUTATIVE-RELATED"/>
    <property type="match status" value="1"/>
</dbReference>
<evidence type="ECO:0000256" key="7">
    <source>
        <dbReference type="ARBA" id="ARBA00018638"/>
    </source>
</evidence>
<comment type="subcellular location">
    <subcellularLocation>
        <location evidence="2">Cell membrane</location>
        <topology evidence="2">Single-pass type II membrane protein</topology>
    </subcellularLocation>
</comment>
<evidence type="ECO:0000256" key="9">
    <source>
        <dbReference type="ARBA" id="ARBA00022645"/>
    </source>
</evidence>
<dbReference type="Gene3D" id="3.40.710.10">
    <property type="entry name" value="DD-peptidase/beta-lactamase superfamily"/>
    <property type="match status" value="1"/>
</dbReference>
<dbReference type="RefSeq" id="WP_047811060.1">
    <property type="nucleotide sequence ID" value="NZ_LDZY01000011.1"/>
</dbReference>
<dbReference type="GO" id="GO:0030288">
    <property type="term" value="C:outer membrane-bounded periplasmic space"/>
    <property type="evidence" value="ECO:0007669"/>
    <property type="project" value="TreeGrafter"/>
</dbReference>
<dbReference type="Pfam" id="PF00912">
    <property type="entry name" value="Transgly"/>
    <property type="match status" value="1"/>
</dbReference>
<dbReference type="InterPro" id="IPR001264">
    <property type="entry name" value="Glyco_trans_51"/>
</dbReference>
<dbReference type="GO" id="GO:0008360">
    <property type="term" value="P:regulation of cell shape"/>
    <property type="evidence" value="ECO:0007669"/>
    <property type="project" value="UniProtKB-KW"/>
</dbReference>
<evidence type="ECO:0000256" key="2">
    <source>
        <dbReference type="ARBA" id="ARBA00004401"/>
    </source>
</evidence>
<dbReference type="NCBIfam" id="TIGR02074">
    <property type="entry name" value="PBP_1a_fam"/>
    <property type="match status" value="1"/>
</dbReference>
<comment type="similarity">
    <text evidence="4">In the C-terminal section; belongs to the transpeptidase family.</text>
</comment>
<evidence type="ECO:0000256" key="11">
    <source>
        <dbReference type="ARBA" id="ARBA00022676"/>
    </source>
</evidence>
<evidence type="ECO:0000256" key="18">
    <source>
        <dbReference type="ARBA" id="ARBA00022989"/>
    </source>
</evidence>
<evidence type="ECO:0000256" key="19">
    <source>
        <dbReference type="ARBA" id="ARBA00023136"/>
    </source>
</evidence>
<keyword evidence="13 27" id="KW-0812">Transmembrane</keyword>
<comment type="catalytic activity">
    <reaction evidence="23">
        <text>Preferential cleavage: (Ac)2-L-Lys-D-Ala-|-D-Ala. Also transpeptidation of peptidyl-alanyl moieties that are N-acyl substituents of D-alanine.</text>
        <dbReference type="EC" id="3.4.16.4"/>
    </reaction>
</comment>
<keyword evidence="14" id="KW-0378">Hydrolase</keyword>